<dbReference type="RefSeq" id="WP_090024895.1">
    <property type="nucleotide sequence ID" value="NZ_FOVD01000003.1"/>
</dbReference>
<keyword evidence="8" id="KW-1185">Reference proteome</keyword>
<evidence type="ECO:0000313" key="7">
    <source>
        <dbReference type="EMBL" id="SFN41835.1"/>
    </source>
</evidence>
<dbReference type="EMBL" id="FOVD01000003">
    <property type="protein sequence ID" value="SFN41835.1"/>
    <property type="molecule type" value="Genomic_DNA"/>
</dbReference>
<dbReference type="Pfam" id="PF07291">
    <property type="entry name" value="MauE"/>
    <property type="match status" value="1"/>
</dbReference>
<evidence type="ECO:0000256" key="1">
    <source>
        <dbReference type="ARBA" id="ARBA00004141"/>
    </source>
</evidence>
<feature type="transmembrane region" description="Helical" evidence="5">
    <location>
        <begin position="7"/>
        <end position="25"/>
    </location>
</feature>
<feature type="transmembrane region" description="Helical" evidence="5">
    <location>
        <begin position="45"/>
        <end position="68"/>
    </location>
</feature>
<protein>
    <recommendedName>
        <fullName evidence="6">Methylamine utilisation protein MauE domain-containing protein</fullName>
    </recommendedName>
</protein>
<keyword evidence="4 5" id="KW-0472">Membrane</keyword>
<dbReference type="InterPro" id="IPR009908">
    <property type="entry name" value="Methylamine_util_MauE"/>
</dbReference>
<dbReference type="Proteomes" id="UP000198769">
    <property type="component" value="Unassembled WGS sequence"/>
</dbReference>
<name>A0A1I4YUY2_CHROL</name>
<evidence type="ECO:0000256" key="2">
    <source>
        <dbReference type="ARBA" id="ARBA00022692"/>
    </source>
</evidence>
<keyword evidence="2 5" id="KW-0812">Transmembrane</keyword>
<feature type="transmembrane region" description="Helical" evidence="5">
    <location>
        <begin position="146"/>
        <end position="165"/>
    </location>
</feature>
<sequence length="497" mass="57224">MKNIAYIIALLIAYFFVLLFCYAGISKVLDFENFQVQIAQSPLLSAFAGFVSYSVILAEIIIVSFLLIPKLRLVGLYASLGMMTAFTIYIYLILNYSDFVPCSCGGILEKMGWTEHLIFNIACIFLSLISVIIIEKHRQTKKIKYFISSAIIIILSCLMVIILFFQSEHIIKKENNFTRKFLPNFIIENEKTDLEHGDYYFAGKDNKGIYLGSRSTPLILTKIDYRFKRTESFRIIPDHSDYSFKSLQIKVKHPYYYLYDGTVPVIYRGTLNDSSAKTISKGDAFFSQLAVIDSSNFILRTQDSRTHEYTIARLRTGQKTNISLFPTILEKQIDGIFDCDGKLIENQQHPGEFLYTYFYRNQLIMINDSLPRVKRQSTIDPISKAQMNITQLSNGTHMMNAPPVRVNIQSAFYGNYVYNISGLPGKFEPARLRKGRKAIDIYRIDRNEYIASFYLPKQKVEDIIVTPEGLYIISGKQLLRYHFRKPLKGEAENLTTE</sequence>
<evidence type="ECO:0000256" key="4">
    <source>
        <dbReference type="ARBA" id="ARBA00023136"/>
    </source>
</evidence>
<feature type="domain" description="Methylamine utilisation protein MauE" evidence="6">
    <location>
        <begin position="7"/>
        <end position="131"/>
    </location>
</feature>
<feature type="transmembrane region" description="Helical" evidence="5">
    <location>
        <begin position="117"/>
        <end position="134"/>
    </location>
</feature>
<dbReference type="GO" id="GO:0016020">
    <property type="term" value="C:membrane"/>
    <property type="evidence" value="ECO:0007669"/>
    <property type="project" value="UniProtKB-SubCell"/>
</dbReference>
<dbReference type="OrthoDB" id="673785at2"/>
<evidence type="ECO:0000256" key="3">
    <source>
        <dbReference type="ARBA" id="ARBA00022989"/>
    </source>
</evidence>
<gene>
    <name evidence="7" type="ORF">SAMN05421594_2704</name>
</gene>
<organism evidence="7 8">
    <name type="scientific">Chryseobacterium oleae</name>
    <dbReference type="NCBI Taxonomy" id="491207"/>
    <lineage>
        <taxon>Bacteria</taxon>
        <taxon>Pseudomonadati</taxon>
        <taxon>Bacteroidota</taxon>
        <taxon>Flavobacteriia</taxon>
        <taxon>Flavobacteriales</taxon>
        <taxon>Weeksellaceae</taxon>
        <taxon>Chryseobacterium group</taxon>
        <taxon>Chryseobacterium</taxon>
    </lineage>
</organism>
<keyword evidence="3 5" id="KW-1133">Transmembrane helix</keyword>
<dbReference type="AlphaFoldDB" id="A0A1I4YUY2"/>
<evidence type="ECO:0000313" key="8">
    <source>
        <dbReference type="Proteomes" id="UP000198769"/>
    </source>
</evidence>
<feature type="transmembrane region" description="Helical" evidence="5">
    <location>
        <begin position="75"/>
        <end position="97"/>
    </location>
</feature>
<evidence type="ECO:0000256" key="5">
    <source>
        <dbReference type="SAM" id="Phobius"/>
    </source>
</evidence>
<comment type="subcellular location">
    <subcellularLocation>
        <location evidence="1">Membrane</location>
        <topology evidence="1">Multi-pass membrane protein</topology>
    </subcellularLocation>
</comment>
<proteinExistence type="predicted"/>
<evidence type="ECO:0000259" key="6">
    <source>
        <dbReference type="Pfam" id="PF07291"/>
    </source>
</evidence>
<accession>A0A1I4YUY2</accession>
<reference evidence="8" key="1">
    <citation type="submission" date="2016-10" db="EMBL/GenBank/DDBJ databases">
        <authorList>
            <person name="Varghese N."/>
            <person name="Submissions S."/>
        </authorList>
    </citation>
    <scope>NUCLEOTIDE SEQUENCE [LARGE SCALE GENOMIC DNA]</scope>
    <source>
        <strain evidence="8">DSM 25575</strain>
    </source>
</reference>
<dbReference type="GO" id="GO:0030416">
    <property type="term" value="P:methylamine metabolic process"/>
    <property type="evidence" value="ECO:0007669"/>
    <property type="project" value="InterPro"/>
</dbReference>